<protein>
    <recommendedName>
        <fullName evidence="4">ZP domain-containing protein</fullName>
    </recommendedName>
</protein>
<organism evidence="2 3">
    <name type="scientific">Artemia franciscana</name>
    <name type="common">Brine shrimp</name>
    <name type="synonym">Artemia sanfranciscana</name>
    <dbReference type="NCBI Taxonomy" id="6661"/>
    <lineage>
        <taxon>Eukaryota</taxon>
        <taxon>Metazoa</taxon>
        <taxon>Ecdysozoa</taxon>
        <taxon>Arthropoda</taxon>
        <taxon>Crustacea</taxon>
        <taxon>Branchiopoda</taxon>
        <taxon>Anostraca</taxon>
        <taxon>Artemiidae</taxon>
        <taxon>Artemia</taxon>
    </lineage>
</organism>
<name>A0AA88I3H6_ARTSF</name>
<keyword evidence="1" id="KW-0472">Membrane</keyword>
<comment type="caution">
    <text evidence="2">The sequence shown here is derived from an EMBL/GenBank/DDBJ whole genome shotgun (WGS) entry which is preliminary data.</text>
</comment>
<evidence type="ECO:0000313" key="2">
    <source>
        <dbReference type="EMBL" id="KAK2714652.1"/>
    </source>
</evidence>
<feature type="transmembrane region" description="Helical" evidence="1">
    <location>
        <begin position="433"/>
        <end position="458"/>
    </location>
</feature>
<gene>
    <name evidence="2" type="ORF">QYM36_009022</name>
</gene>
<reference evidence="2" key="1">
    <citation type="submission" date="2023-07" db="EMBL/GenBank/DDBJ databases">
        <title>Chromosome-level genome assembly of Artemia franciscana.</title>
        <authorList>
            <person name="Jo E."/>
        </authorList>
    </citation>
    <scope>NUCLEOTIDE SEQUENCE</scope>
    <source>
        <tissue evidence="2">Whole body</tissue>
    </source>
</reference>
<dbReference type="PANTHER" id="PTHR39959">
    <property type="entry name" value="RE44287P-RELATED"/>
    <property type="match status" value="1"/>
</dbReference>
<proteinExistence type="predicted"/>
<sequence length="576" mass="64689">MSSREKFVATIVSPNGQSIQPLFDSRPSIDPKTSRVCQILPGSRTGVHKVEITNLDSCGVQACPQDGQSTTRWHFDITPQFSCPVLCIPILAWHKQRDKYDGQKFRTSGAVTLKIEKNNVFGVNTNRVGKLKKSSDPKNVNVPWLCVSIRIPVVAGLKLPEDELIMVKCKPQDRMVSEKKESDFNGASLAIQAVSVERRNPLTTFSGGKQEFLCEIGLFRRLAGTSLFSQRVTSGSLVDLGEEVQLRSIVRSGDGWNYSKLTDITVRRLRRDESVTAQTSDVANLVFNDGCRNAAFKMIAPNHPQRDSRNNLLQNFNFRVFLFQDMEDGDSILVSARVIGCVESIDCAPSLCSDDRQQGYGRRKRNVDDNFTPEKIGKIREIEVHRIFHSNGTEQEVTPEALKGWETDMAVKVVMPPNAFGTTKVDSLEQHCLTFVILATALGSSLLVVIVVIVLYCACRRTQKVIEQTPCNHISSQQSQSKITEIYNEIELLDVLSKTIREKKQRVHEEIRTLYGPGEDNAREEFYEKDDTKTLRQIKRRSGVAPTHKKMNNGGYITNVNLNQLSERHADMTAQV</sequence>
<dbReference type="Proteomes" id="UP001187531">
    <property type="component" value="Unassembled WGS sequence"/>
</dbReference>
<keyword evidence="1" id="KW-0812">Transmembrane</keyword>
<keyword evidence="1" id="KW-1133">Transmembrane helix</keyword>
<dbReference type="PANTHER" id="PTHR39959:SF2">
    <property type="entry name" value="RE44287P"/>
    <property type="match status" value="1"/>
</dbReference>
<evidence type="ECO:0008006" key="4">
    <source>
        <dbReference type="Google" id="ProtNLM"/>
    </source>
</evidence>
<evidence type="ECO:0000313" key="3">
    <source>
        <dbReference type="Proteomes" id="UP001187531"/>
    </source>
</evidence>
<keyword evidence="3" id="KW-1185">Reference proteome</keyword>
<accession>A0AA88I3H6</accession>
<dbReference type="EMBL" id="JAVRJZ010000013">
    <property type="protein sequence ID" value="KAK2714652.1"/>
    <property type="molecule type" value="Genomic_DNA"/>
</dbReference>
<evidence type="ECO:0000256" key="1">
    <source>
        <dbReference type="SAM" id="Phobius"/>
    </source>
</evidence>
<dbReference type="AlphaFoldDB" id="A0AA88I3H6"/>